<protein>
    <recommendedName>
        <fullName evidence="2">CASTOR ACT domain-containing protein</fullName>
    </recommendedName>
</protein>
<dbReference type="EMBL" id="BARU01010573">
    <property type="protein sequence ID" value="GAH34529.1"/>
    <property type="molecule type" value="Genomic_DNA"/>
</dbReference>
<comment type="caution">
    <text evidence="1">The sequence shown here is derived from an EMBL/GenBank/DDBJ whole genome shotgun (WGS) entry which is preliminary data.</text>
</comment>
<accession>X1FYY7</accession>
<sequence length="102" mass="11857">QGNFEITIITNKRYEEELLDILHEEKVLEIVDDIVSISLTYSKEFLFIPGVIYDVVRLMAWENINIIDIILTTTEMSVIISKKDLMRSYEILGKFAEKGKTD</sequence>
<gene>
    <name evidence="1" type="ORF">S03H2_20121</name>
</gene>
<evidence type="ECO:0008006" key="2">
    <source>
        <dbReference type="Google" id="ProtNLM"/>
    </source>
</evidence>
<name>X1FYY7_9ZZZZ</name>
<dbReference type="SUPFAM" id="SSF55021">
    <property type="entry name" value="ACT-like"/>
    <property type="match status" value="1"/>
</dbReference>
<dbReference type="InterPro" id="IPR045865">
    <property type="entry name" value="ACT-like_dom_sf"/>
</dbReference>
<evidence type="ECO:0000313" key="1">
    <source>
        <dbReference type="EMBL" id="GAH34529.1"/>
    </source>
</evidence>
<proteinExistence type="predicted"/>
<feature type="non-terminal residue" evidence="1">
    <location>
        <position position="1"/>
    </location>
</feature>
<reference evidence="1" key="1">
    <citation type="journal article" date="2014" name="Front. Microbiol.">
        <title>High frequency of phylogenetically diverse reductive dehalogenase-homologous genes in deep subseafloor sedimentary metagenomes.</title>
        <authorList>
            <person name="Kawai M."/>
            <person name="Futagami T."/>
            <person name="Toyoda A."/>
            <person name="Takaki Y."/>
            <person name="Nishi S."/>
            <person name="Hori S."/>
            <person name="Arai W."/>
            <person name="Tsubouchi T."/>
            <person name="Morono Y."/>
            <person name="Uchiyama I."/>
            <person name="Ito T."/>
            <person name="Fujiyama A."/>
            <person name="Inagaki F."/>
            <person name="Takami H."/>
        </authorList>
    </citation>
    <scope>NUCLEOTIDE SEQUENCE</scope>
    <source>
        <strain evidence="1">Expedition CK06-06</strain>
    </source>
</reference>
<dbReference type="AlphaFoldDB" id="X1FYY7"/>
<dbReference type="Gene3D" id="3.30.70.260">
    <property type="match status" value="1"/>
</dbReference>
<organism evidence="1">
    <name type="scientific">marine sediment metagenome</name>
    <dbReference type="NCBI Taxonomy" id="412755"/>
    <lineage>
        <taxon>unclassified sequences</taxon>
        <taxon>metagenomes</taxon>
        <taxon>ecological metagenomes</taxon>
    </lineage>
</organism>